<dbReference type="RefSeq" id="WP_126304517.1">
    <property type="nucleotide sequence ID" value="NZ_LR134516.1"/>
</dbReference>
<dbReference type="Proteomes" id="UP000268229">
    <property type="component" value="Chromosome"/>
</dbReference>
<dbReference type="PANTHER" id="PTHR30432:SF1">
    <property type="entry name" value="DNA-BINDING TRANSCRIPTIONAL DUAL REGULATOR MODE"/>
    <property type="match status" value="1"/>
</dbReference>
<dbReference type="STRING" id="326522.BWD08_03420"/>
<dbReference type="PANTHER" id="PTHR30432">
    <property type="entry name" value="TRANSCRIPTIONAL REGULATOR MODE"/>
    <property type="match status" value="1"/>
</dbReference>
<dbReference type="AlphaFoldDB" id="A0A448UBE9"/>
<dbReference type="Gene3D" id="2.40.50.100">
    <property type="match status" value="2"/>
</dbReference>
<dbReference type="KEGG" id="nani:NCTC12227_00928"/>
<protein>
    <submittedName>
        <fullName evidence="4">Transcriptional regulator modE</fullName>
    </submittedName>
</protein>
<evidence type="ECO:0000256" key="2">
    <source>
        <dbReference type="PROSITE-ProRule" id="PRU01213"/>
    </source>
</evidence>
<dbReference type="GO" id="GO:0015689">
    <property type="term" value="P:molybdate ion transport"/>
    <property type="evidence" value="ECO:0007669"/>
    <property type="project" value="InterPro"/>
</dbReference>
<feature type="domain" description="Mop" evidence="3">
    <location>
        <begin position="2"/>
        <end position="68"/>
    </location>
</feature>
<dbReference type="Pfam" id="PF03459">
    <property type="entry name" value="TOBE"/>
    <property type="match status" value="2"/>
</dbReference>
<dbReference type="InterPro" id="IPR008995">
    <property type="entry name" value="Mo/tungstate-bd_C_term_dom"/>
</dbReference>
<accession>A0A448UBE9</accession>
<dbReference type="PROSITE" id="PS51866">
    <property type="entry name" value="MOP"/>
    <property type="match status" value="2"/>
</dbReference>
<evidence type="ECO:0000256" key="1">
    <source>
        <dbReference type="ARBA" id="ARBA00022505"/>
    </source>
</evidence>
<proteinExistence type="predicted"/>
<evidence type="ECO:0000259" key="3">
    <source>
        <dbReference type="PROSITE" id="PS51866"/>
    </source>
</evidence>
<reference evidence="4 5" key="1">
    <citation type="submission" date="2018-12" db="EMBL/GenBank/DDBJ databases">
        <authorList>
            <consortium name="Pathogen Informatics"/>
        </authorList>
    </citation>
    <scope>NUCLEOTIDE SEQUENCE [LARGE SCALE GENOMIC DNA]</scope>
    <source>
        <strain evidence="4 5">NCTC12227</strain>
    </source>
</reference>
<organism evidence="4 5">
    <name type="scientific">Neisseria animaloris</name>
    <dbReference type="NCBI Taxonomy" id="326522"/>
    <lineage>
        <taxon>Bacteria</taxon>
        <taxon>Pseudomonadati</taxon>
        <taxon>Pseudomonadota</taxon>
        <taxon>Betaproteobacteria</taxon>
        <taxon>Neisseriales</taxon>
        <taxon>Neisseriaceae</taxon>
        <taxon>Neisseria</taxon>
    </lineage>
</organism>
<name>A0A448UBE9_9NEIS</name>
<dbReference type="NCBIfam" id="TIGR00638">
    <property type="entry name" value="Mop"/>
    <property type="match status" value="2"/>
</dbReference>
<dbReference type="InterPro" id="IPR051815">
    <property type="entry name" value="Molybdate_resp_trans_reg"/>
</dbReference>
<dbReference type="SUPFAM" id="SSF50331">
    <property type="entry name" value="MOP-like"/>
    <property type="match status" value="2"/>
</dbReference>
<keyword evidence="1 2" id="KW-0500">Molybdenum</keyword>
<keyword evidence="5" id="KW-1185">Reference proteome</keyword>
<dbReference type="InterPro" id="IPR004606">
    <property type="entry name" value="Mop_domain"/>
</dbReference>
<gene>
    <name evidence="4" type="primary">modE</name>
    <name evidence="4" type="ORF">NCTC12227_00928</name>
</gene>
<sequence>MKTSARNQLAGTVKRIKQGAINNEVIISLPSGHELTAIITGESCENLALKEGSPVVALIKSTNIIIATDLEHIKLSARNQLNGIISSIERGAVNSVVTVDLGNGVVATAGITMQSTEQLDLHPGQRATVLFKANSVILGVLA</sequence>
<evidence type="ECO:0000313" key="4">
    <source>
        <dbReference type="EMBL" id="VEJ21202.1"/>
    </source>
</evidence>
<evidence type="ECO:0000313" key="5">
    <source>
        <dbReference type="Proteomes" id="UP000268229"/>
    </source>
</evidence>
<feature type="domain" description="Mop" evidence="3">
    <location>
        <begin position="74"/>
        <end position="140"/>
    </location>
</feature>
<dbReference type="InterPro" id="IPR005116">
    <property type="entry name" value="Transp-assoc_OB_typ1"/>
</dbReference>
<dbReference type="OrthoDB" id="9800709at2"/>
<dbReference type="EMBL" id="LR134516">
    <property type="protein sequence ID" value="VEJ21202.1"/>
    <property type="molecule type" value="Genomic_DNA"/>
</dbReference>